<sequence>MSNLFDVDNIYNKITHTLNHKYPYRIIYRGLFPRFIRKKIENNLDYNKQEIIYNSWRVLYNLYSSNNLEKFEISPHKKELIGKKIIWQYWGQTTKFIDLPEVVQISFNSVEKHKGDYTVIRLSDQNINEYIEFPDFIYEKRKNGHFRYVFFSDLLRLALLKNYGGIWIDATVLITSPIPDELKKQDYFMFYRDEDSPYKNKWGKYNSYFSYSSKQKVKCLSSFMISKPENETITIFLDLLLYFWRTQEKIPHYFFFQILFEYIISHHEPTQKMLRIDDALPHLLQNKIYDKFNKDDFIEITRLSSIHKLTYIKKYKENSYFSYLKKEFLNNNELPKP</sequence>
<dbReference type="InterPro" id="IPR008441">
    <property type="entry name" value="AfumC-like_glycosyl_Trfase"/>
</dbReference>
<dbReference type="Proteomes" id="UP001196379">
    <property type="component" value="Unassembled WGS sequence"/>
</dbReference>
<dbReference type="Pfam" id="PF05704">
    <property type="entry name" value="Caps_synth"/>
    <property type="match status" value="1"/>
</dbReference>
<dbReference type="Gene3D" id="3.90.550.20">
    <property type="match status" value="1"/>
</dbReference>
<dbReference type="GeneID" id="65548843"/>
<keyword evidence="2" id="KW-1185">Reference proteome</keyword>
<dbReference type="SUPFAM" id="SSF53448">
    <property type="entry name" value="Nucleotide-diphospho-sugar transferases"/>
    <property type="match status" value="1"/>
</dbReference>
<reference evidence="1 2" key="1">
    <citation type="journal article" date="2021" name="Mol. Ecol.">
        <title>Polar bear-adapted Ursidibacter maritimus are remarkably conserved after generations in captivity.</title>
        <authorList>
            <person name="Espinosa-Gongora C."/>
            <person name="Hansen M.J."/>
            <person name="Bertelsen M.F."/>
            <person name="Bojesen A.M."/>
        </authorList>
    </citation>
    <scope>NUCLEOTIDE SEQUENCE [LARGE SCALE GENOMIC DNA]</scope>
    <source>
        <strain evidence="1 2">Pb43106</strain>
    </source>
</reference>
<protein>
    <submittedName>
        <fullName evidence="1">Capsular biosynthesis protein</fullName>
    </submittedName>
</protein>
<organism evidence="1 2">
    <name type="scientific">Ursidibacter maritimus</name>
    <dbReference type="NCBI Taxonomy" id="1331689"/>
    <lineage>
        <taxon>Bacteria</taxon>
        <taxon>Pseudomonadati</taxon>
        <taxon>Pseudomonadota</taxon>
        <taxon>Gammaproteobacteria</taxon>
        <taxon>Pasteurellales</taxon>
        <taxon>Pasteurellaceae</taxon>
        <taxon>Ursidibacter</taxon>
    </lineage>
</organism>
<evidence type="ECO:0000313" key="1">
    <source>
        <dbReference type="EMBL" id="MBV6530581.1"/>
    </source>
</evidence>
<dbReference type="EMBL" id="JABULY010000001">
    <property type="protein sequence ID" value="MBV6530581.1"/>
    <property type="molecule type" value="Genomic_DNA"/>
</dbReference>
<evidence type="ECO:0000313" key="2">
    <source>
        <dbReference type="Proteomes" id="UP001196379"/>
    </source>
</evidence>
<dbReference type="InterPro" id="IPR029044">
    <property type="entry name" value="Nucleotide-diphossugar_trans"/>
</dbReference>
<name>A0ABS6S4S7_9PAST</name>
<gene>
    <name evidence="1" type="ORF">HT657_00215</name>
</gene>
<dbReference type="RefSeq" id="WP_157402988.1">
    <property type="nucleotide sequence ID" value="NZ_JABULY010000001.1"/>
</dbReference>
<comment type="caution">
    <text evidence="1">The sequence shown here is derived from an EMBL/GenBank/DDBJ whole genome shotgun (WGS) entry which is preliminary data.</text>
</comment>
<proteinExistence type="predicted"/>
<accession>A0ABS6S4S7</accession>